<accession>R4KPM4</accession>
<organism evidence="1 2">
    <name type="scientific">Desulfoscipio gibsoniae DSM 7213</name>
    <dbReference type="NCBI Taxonomy" id="767817"/>
    <lineage>
        <taxon>Bacteria</taxon>
        <taxon>Bacillati</taxon>
        <taxon>Bacillota</taxon>
        <taxon>Clostridia</taxon>
        <taxon>Eubacteriales</taxon>
        <taxon>Desulfallaceae</taxon>
        <taxon>Desulfoscipio</taxon>
    </lineage>
</organism>
<dbReference type="HOGENOM" id="CLU_1872081_0_0_9"/>
<proteinExistence type="predicted"/>
<dbReference type="Proteomes" id="UP000013520">
    <property type="component" value="Chromosome"/>
</dbReference>
<name>R4KPM4_9FIRM</name>
<protein>
    <submittedName>
        <fullName evidence="1">Uncharacterized protein</fullName>
    </submittedName>
</protein>
<reference evidence="1 2" key="1">
    <citation type="submission" date="2012-01" db="EMBL/GenBank/DDBJ databases">
        <title>Complete sequence of Desulfotomaculum gibsoniae DSM 7213.</title>
        <authorList>
            <consortium name="US DOE Joint Genome Institute"/>
            <person name="Lucas S."/>
            <person name="Han J."/>
            <person name="Lapidus A."/>
            <person name="Cheng J.-F."/>
            <person name="Goodwin L."/>
            <person name="Pitluck S."/>
            <person name="Peters L."/>
            <person name="Ovchinnikova G."/>
            <person name="Teshima H."/>
            <person name="Detter J.C."/>
            <person name="Han C."/>
            <person name="Tapia R."/>
            <person name="Land M."/>
            <person name="Hauser L."/>
            <person name="Kyrpides N."/>
            <person name="Ivanova N."/>
            <person name="Pagani I."/>
            <person name="Parshina S."/>
            <person name="Plugge C."/>
            <person name="Muyzer G."/>
            <person name="Kuever J."/>
            <person name="Ivanova A."/>
            <person name="Nazina T."/>
            <person name="Klenk H.-P."/>
            <person name="Brambilla E."/>
            <person name="Spring S."/>
            <person name="Stams A.F."/>
            <person name="Woyke T."/>
        </authorList>
    </citation>
    <scope>NUCLEOTIDE SEQUENCE [LARGE SCALE GENOMIC DNA]</scope>
    <source>
        <strain evidence="1 2">DSM 7213</strain>
    </source>
</reference>
<evidence type="ECO:0000313" key="1">
    <source>
        <dbReference type="EMBL" id="AGL01601.1"/>
    </source>
</evidence>
<evidence type="ECO:0000313" key="2">
    <source>
        <dbReference type="Proteomes" id="UP000013520"/>
    </source>
</evidence>
<gene>
    <name evidence="1" type="ORF">Desgi_2170</name>
</gene>
<sequence>MRPEQSTRAKKAKLLKPTNCRQSAAAPLARVLHTPELIIVHATGLGVPRDKRDPVTTREVKTMYFKNKAHRELFEQYRWLSQAGNDREYNSLCYLLAAIGKPLERYFKPRNVAIRGIMAAFRGWSSGEIALVKLCL</sequence>
<keyword evidence="2" id="KW-1185">Reference proteome</keyword>
<dbReference type="EMBL" id="CP003273">
    <property type="protein sequence ID" value="AGL01601.1"/>
    <property type="molecule type" value="Genomic_DNA"/>
</dbReference>
<dbReference type="KEGG" id="dgi:Desgi_2170"/>
<dbReference type="RefSeq" id="WP_006522030.1">
    <property type="nucleotide sequence ID" value="NC_021184.1"/>
</dbReference>
<dbReference type="STRING" id="767817.Desgi_2170"/>
<dbReference type="AlphaFoldDB" id="R4KPM4"/>